<dbReference type="AlphaFoldDB" id="A0A699IYD0"/>
<dbReference type="PANTHER" id="PTHR48462">
    <property type="entry name" value="PROTEIN, PUTATIVE-RELATED"/>
    <property type="match status" value="1"/>
</dbReference>
<protein>
    <recommendedName>
        <fullName evidence="2">Reverse transcriptase domain-containing protein</fullName>
    </recommendedName>
</protein>
<evidence type="ECO:0008006" key="2">
    <source>
        <dbReference type="Google" id="ProtNLM"/>
    </source>
</evidence>
<evidence type="ECO:0000313" key="1">
    <source>
        <dbReference type="EMBL" id="GEZ96576.1"/>
    </source>
</evidence>
<dbReference type="EMBL" id="BKCJ010348741">
    <property type="protein sequence ID" value="GEZ96576.1"/>
    <property type="molecule type" value="Genomic_DNA"/>
</dbReference>
<feature type="non-terminal residue" evidence="1">
    <location>
        <position position="407"/>
    </location>
</feature>
<sequence length="407" mass="44606">MKVIGRMEAMWSMTDECGGQIIAEGMVAMWSTVDGHGGLADGMVVMVVNGGWMEWCGKSKVCETLVIGDGKLSVRKSVGGSQISSSVWMLLLRLIILNSYAFLASRLQSAGLQTKLLQHTSFVSPKPIFDDALSLFNTSMETDHHDVSSAGIIGIKHRHNVVRDTLFDICHRSGISDKADAVIFLKRIQKFFMAQDFGARDAVHILNRISVAIAKGFGVGVAGGSEAILYSMNRLIEACVDDVGLSMLLVDFKNAFNLVDQEVLLREGDPLGLLLFSLVVHPLICKIRDYFSLSLHAWFLDDGTIVEDIVVVGKVLELVMEDGLYFTMCACPPRVLETAQRSFDVDLRSSLERIIIASGPGFDDWQWRLSTLPFAFGGLGVYNAGDVLNYAFLASRLQSAGLQTKLL</sequence>
<accession>A0A699IYD0</accession>
<gene>
    <name evidence="1" type="ORF">Tci_568549</name>
</gene>
<name>A0A699IYD0_TANCI</name>
<proteinExistence type="predicted"/>
<reference evidence="1" key="1">
    <citation type="journal article" date="2019" name="Sci. Rep.">
        <title>Draft genome of Tanacetum cinerariifolium, the natural source of mosquito coil.</title>
        <authorList>
            <person name="Yamashiro T."/>
            <person name="Shiraishi A."/>
            <person name="Satake H."/>
            <person name="Nakayama K."/>
        </authorList>
    </citation>
    <scope>NUCLEOTIDE SEQUENCE</scope>
</reference>
<dbReference type="PANTHER" id="PTHR48462:SF1">
    <property type="entry name" value="PROTEIN, PUTATIVE-RELATED"/>
    <property type="match status" value="1"/>
</dbReference>
<comment type="caution">
    <text evidence="1">The sequence shown here is derived from an EMBL/GenBank/DDBJ whole genome shotgun (WGS) entry which is preliminary data.</text>
</comment>
<organism evidence="1">
    <name type="scientific">Tanacetum cinerariifolium</name>
    <name type="common">Dalmatian daisy</name>
    <name type="synonym">Chrysanthemum cinerariifolium</name>
    <dbReference type="NCBI Taxonomy" id="118510"/>
    <lineage>
        <taxon>Eukaryota</taxon>
        <taxon>Viridiplantae</taxon>
        <taxon>Streptophyta</taxon>
        <taxon>Embryophyta</taxon>
        <taxon>Tracheophyta</taxon>
        <taxon>Spermatophyta</taxon>
        <taxon>Magnoliopsida</taxon>
        <taxon>eudicotyledons</taxon>
        <taxon>Gunneridae</taxon>
        <taxon>Pentapetalae</taxon>
        <taxon>asterids</taxon>
        <taxon>campanulids</taxon>
        <taxon>Asterales</taxon>
        <taxon>Asteraceae</taxon>
        <taxon>Asteroideae</taxon>
        <taxon>Anthemideae</taxon>
        <taxon>Anthemidinae</taxon>
        <taxon>Tanacetum</taxon>
    </lineage>
</organism>